<dbReference type="Pfam" id="PF12706">
    <property type="entry name" value="Lactamase_B_2"/>
    <property type="match status" value="1"/>
</dbReference>
<dbReference type="PANTHER" id="PTHR15032">
    <property type="entry name" value="N-ACYL-PHOSPHATIDYLETHANOLAMINE-HYDROLYZING PHOSPHOLIPASE D"/>
    <property type="match status" value="1"/>
</dbReference>
<organism evidence="2 3">
    <name type="scientific">Stygiobacter electus</name>
    <dbReference type="NCBI Taxonomy" id="3032292"/>
    <lineage>
        <taxon>Bacteria</taxon>
        <taxon>Pseudomonadati</taxon>
        <taxon>Ignavibacteriota</taxon>
        <taxon>Ignavibacteria</taxon>
        <taxon>Ignavibacteriales</taxon>
        <taxon>Melioribacteraceae</taxon>
        <taxon>Stygiobacter</taxon>
    </lineage>
</organism>
<reference evidence="2" key="1">
    <citation type="submission" date="2023-03" db="EMBL/GenBank/DDBJ databases">
        <title>Stygiobacter electus gen. nov., sp. nov., facultatively anaerobic thermotolerant bacterium of the class Ignavibacteria from a well of Yessentuki mineral water deposit.</title>
        <authorList>
            <person name="Podosokorskaya O.A."/>
            <person name="Elcheninov A.G."/>
            <person name="Petrova N.F."/>
            <person name="Zavarzina D.G."/>
            <person name="Kublanov I.V."/>
            <person name="Merkel A.Y."/>
        </authorList>
    </citation>
    <scope>NUCLEOTIDE SEQUENCE</scope>
    <source>
        <strain evidence="2">09-Me</strain>
    </source>
</reference>
<dbReference type="PANTHER" id="PTHR15032:SF36">
    <property type="entry name" value="METALLO-BETA-LACTAMASE DOMAIN-CONTAINING PROTEIN"/>
    <property type="match status" value="1"/>
</dbReference>
<evidence type="ECO:0000259" key="1">
    <source>
        <dbReference type="Pfam" id="PF12706"/>
    </source>
</evidence>
<evidence type="ECO:0000313" key="2">
    <source>
        <dbReference type="EMBL" id="MDF1611954.1"/>
    </source>
</evidence>
<gene>
    <name evidence="2" type="ORF">P0M35_07315</name>
</gene>
<feature type="domain" description="Metallo-beta-lactamase" evidence="1">
    <location>
        <begin position="68"/>
        <end position="271"/>
    </location>
</feature>
<dbReference type="Gene3D" id="3.60.15.10">
    <property type="entry name" value="Ribonuclease Z/Hydroxyacylglutathione hydrolase-like"/>
    <property type="match status" value="1"/>
</dbReference>
<proteinExistence type="predicted"/>
<dbReference type="AlphaFoldDB" id="A0AAE3P055"/>
<dbReference type="SUPFAM" id="SSF56281">
    <property type="entry name" value="Metallo-hydrolase/oxidoreductase"/>
    <property type="match status" value="1"/>
</dbReference>
<dbReference type="Proteomes" id="UP001221302">
    <property type="component" value="Unassembled WGS sequence"/>
</dbReference>
<dbReference type="InterPro" id="IPR001279">
    <property type="entry name" value="Metallo-B-lactamas"/>
</dbReference>
<dbReference type="GO" id="GO:0005737">
    <property type="term" value="C:cytoplasm"/>
    <property type="evidence" value="ECO:0007669"/>
    <property type="project" value="TreeGrafter"/>
</dbReference>
<dbReference type="RefSeq" id="WP_321535722.1">
    <property type="nucleotide sequence ID" value="NZ_JARGDL010000008.1"/>
</dbReference>
<sequence length="312" mass="36566">MKRKEFIKKSLQVTTALFISPFLINQKLNAKNISPLKFKPEPANWKDDQITLSWIGHSTVLIKFFDKWILTDPVIFERIGVYFFGGSIGPARLIPPALSYYEFPKPDIILLSHAHMDHMDYPTLKYFTEKYPNQIDVVTAYLTKDVIDDLPWKSISILDWGEEKFVQGIRFRANEVQHFGWRFPWEKDRSRGYKKDGRSFNAYLIDYKNRKILFGGDTAYTNKLNQLRNENIEIAIMPVGAYNPWRRNHCNPEEAMNMASDIGVKYFVPIHTKTFKQSNEPFNEAIDWIKKDYQKFNLKLGLTEIGETFSIS</sequence>
<protein>
    <submittedName>
        <fullName evidence="2">MBL fold metallo-hydrolase</fullName>
    </submittedName>
</protein>
<dbReference type="EMBL" id="JARGDL010000008">
    <property type="protein sequence ID" value="MDF1611954.1"/>
    <property type="molecule type" value="Genomic_DNA"/>
</dbReference>
<dbReference type="InterPro" id="IPR036866">
    <property type="entry name" value="RibonucZ/Hydroxyglut_hydro"/>
</dbReference>
<name>A0AAE3P055_9BACT</name>
<accession>A0AAE3P055</accession>
<comment type="caution">
    <text evidence="2">The sequence shown here is derived from an EMBL/GenBank/DDBJ whole genome shotgun (WGS) entry which is preliminary data.</text>
</comment>
<evidence type="ECO:0000313" key="3">
    <source>
        <dbReference type="Proteomes" id="UP001221302"/>
    </source>
</evidence>
<keyword evidence="3" id="KW-1185">Reference proteome</keyword>